<gene>
    <name evidence="8" type="ORF">P875_00033899</name>
</gene>
<comment type="subcellular location">
    <subcellularLocation>
        <location evidence="1">Membrane</location>
        <topology evidence="1">Multi-pass membrane protein</topology>
    </subcellularLocation>
</comment>
<feature type="transmembrane region" description="Helical" evidence="6">
    <location>
        <begin position="419"/>
        <end position="440"/>
    </location>
</feature>
<feature type="transmembrane region" description="Helical" evidence="6">
    <location>
        <begin position="182"/>
        <end position="202"/>
    </location>
</feature>
<dbReference type="GO" id="GO:0022857">
    <property type="term" value="F:transmembrane transporter activity"/>
    <property type="evidence" value="ECO:0007669"/>
    <property type="project" value="InterPro"/>
</dbReference>
<feature type="transmembrane region" description="Helical" evidence="6">
    <location>
        <begin position="370"/>
        <end position="398"/>
    </location>
</feature>
<reference evidence="8 9" key="1">
    <citation type="submission" date="2015-02" db="EMBL/GenBank/DDBJ databases">
        <title>Draft genome sequence of Aspergillus parasiticus SU-1.</title>
        <authorList>
            <person name="Yu J."/>
            <person name="Fedorova N."/>
            <person name="Yin Y."/>
            <person name="Losada L."/>
            <person name="Zafar N."/>
            <person name="Taujale R."/>
            <person name="Ehrlich K.C."/>
            <person name="Bhatnagar D."/>
            <person name="Cleveland T.E."/>
            <person name="Bennett J.W."/>
            <person name="Nierman W.C."/>
        </authorList>
    </citation>
    <scope>NUCLEOTIDE SEQUENCE [LARGE SCALE GENOMIC DNA]</scope>
    <source>
        <strain evidence="9">ATCC 56775 / NRRL 5862 / SRRC 143 / SU-1</strain>
    </source>
</reference>
<evidence type="ECO:0000256" key="6">
    <source>
        <dbReference type="SAM" id="Phobius"/>
    </source>
</evidence>
<accession>A0A0F0I637</accession>
<dbReference type="InterPro" id="IPR036259">
    <property type="entry name" value="MFS_trans_sf"/>
</dbReference>
<protein>
    <submittedName>
        <fullName evidence="8">MFS like protein</fullName>
    </submittedName>
</protein>
<feature type="transmembrane region" description="Helical" evidence="6">
    <location>
        <begin position="446"/>
        <end position="467"/>
    </location>
</feature>
<dbReference type="EMBL" id="JZEE01000581">
    <property type="protein sequence ID" value="KJK63229.1"/>
    <property type="molecule type" value="Genomic_DNA"/>
</dbReference>
<dbReference type="SUPFAM" id="SSF103473">
    <property type="entry name" value="MFS general substrate transporter"/>
    <property type="match status" value="1"/>
</dbReference>
<proteinExistence type="predicted"/>
<evidence type="ECO:0000256" key="3">
    <source>
        <dbReference type="ARBA" id="ARBA00022692"/>
    </source>
</evidence>
<dbReference type="InterPro" id="IPR011701">
    <property type="entry name" value="MFS"/>
</dbReference>
<dbReference type="CDD" id="cd17325">
    <property type="entry name" value="MFS_MdtG_SLC18_like"/>
    <property type="match status" value="1"/>
</dbReference>
<dbReference type="Proteomes" id="UP000033540">
    <property type="component" value="Unassembled WGS sequence"/>
</dbReference>
<dbReference type="GO" id="GO:0016020">
    <property type="term" value="C:membrane"/>
    <property type="evidence" value="ECO:0007669"/>
    <property type="project" value="UniProtKB-SubCell"/>
</dbReference>
<keyword evidence="4 6" id="KW-1133">Transmembrane helix</keyword>
<evidence type="ECO:0000256" key="1">
    <source>
        <dbReference type="ARBA" id="ARBA00004141"/>
    </source>
</evidence>
<evidence type="ECO:0000313" key="9">
    <source>
        <dbReference type="Proteomes" id="UP000033540"/>
    </source>
</evidence>
<feature type="domain" description="Major facilitator superfamily (MFS) profile" evidence="7">
    <location>
        <begin position="26"/>
        <end position="472"/>
    </location>
</feature>
<evidence type="ECO:0000256" key="2">
    <source>
        <dbReference type="ARBA" id="ARBA00022448"/>
    </source>
</evidence>
<keyword evidence="2" id="KW-0813">Transport</keyword>
<feature type="transmembrane region" description="Helical" evidence="6">
    <location>
        <begin position="65"/>
        <end position="84"/>
    </location>
</feature>
<evidence type="ECO:0000256" key="5">
    <source>
        <dbReference type="ARBA" id="ARBA00023136"/>
    </source>
</evidence>
<dbReference type="Pfam" id="PF07690">
    <property type="entry name" value="MFS_1"/>
    <property type="match status" value="1"/>
</dbReference>
<dbReference type="InterPro" id="IPR020846">
    <property type="entry name" value="MFS_dom"/>
</dbReference>
<feature type="transmembrane region" description="Helical" evidence="6">
    <location>
        <begin position="124"/>
        <end position="142"/>
    </location>
</feature>
<feature type="transmembrane region" description="Helical" evidence="6">
    <location>
        <begin position="338"/>
        <end position="355"/>
    </location>
</feature>
<keyword evidence="5 6" id="KW-0472">Membrane</keyword>
<keyword evidence="3 6" id="KW-0812">Transmembrane</keyword>
<dbReference type="STRING" id="1403190.A0A0F0I637"/>
<feature type="transmembrane region" description="Helical" evidence="6">
    <location>
        <begin position="270"/>
        <end position="287"/>
    </location>
</feature>
<feature type="transmembrane region" description="Helical" evidence="6">
    <location>
        <begin position="20"/>
        <end position="45"/>
    </location>
</feature>
<organism evidence="8 9">
    <name type="scientific">Aspergillus parasiticus (strain ATCC 56775 / NRRL 5862 / SRRC 143 / SU-1)</name>
    <dbReference type="NCBI Taxonomy" id="1403190"/>
    <lineage>
        <taxon>Eukaryota</taxon>
        <taxon>Fungi</taxon>
        <taxon>Dikarya</taxon>
        <taxon>Ascomycota</taxon>
        <taxon>Pezizomycotina</taxon>
        <taxon>Eurotiomycetes</taxon>
        <taxon>Eurotiomycetidae</taxon>
        <taxon>Eurotiales</taxon>
        <taxon>Aspergillaceae</taxon>
        <taxon>Aspergillus</taxon>
        <taxon>Aspergillus subgen. Circumdati</taxon>
    </lineage>
</organism>
<dbReference type="PANTHER" id="PTHR23506">
    <property type="entry name" value="GH10249P"/>
    <property type="match status" value="1"/>
</dbReference>
<feature type="transmembrane region" description="Helical" evidence="6">
    <location>
        <begin position="154"/>
        <end position="176"/>
    </location>
</feature>
<name>A0A0F0I637_ASPPU</name>
<evidence type="ECO:0000256" key="4">
    <source>
        <dbReference type="ARBA" id="ARBA00022989"/>
    </source>
</evidence>
<dbReference type="Gene3D" id="1.20.1250.20">
    <property type="entry name" value="MFS general substrate transporter like domains"/>
    <property type="match status" value="1"/>
</dbReference>
<evidence type="ECO:0000259" key="7">
    <source>
        <dbReference type="PROSITE" id="PS50850"/>
    </source>
</evidence>
<dbReference type="OrthoDB" id="5086884at2759"/>
<feature type="transmembrane region" description="Helical" evidence="6">
    <location>
        <begin position="307"/>
        <end position="326"/>
    </location>
</feature>
<evidence type="ECO:0000313" key="8">
    <source>
        <dbReference type="EMBL" id="KJK63229.1"/>
    </source>
</evidence>
<feature type="transmembrane region" description="Helical" evidence="6">
    <location>
        <begin position="96"/>
        <end position="118"/>
    </location>
</feature>
<dbReference type="PANTHER" id="PTHR23506:SF35">
    <property type="entry name" value="MAJOR FACILITATOR SUPERFAMILY (MFS) PROFILE DOMAIN-CONTAINING PROTEIN-RELATED"/>
    <property type="match status" value="1"/>
</dbReference>
<dbReference type="AlphaFoldDB" id="A0A0F0I637"/>
<dbReference type="PROSITE" id="PS50850">
    <property type="entry name" value="MFS"/>
    <property type="match status" value="1"/>
</dbReference>
<comment type="caution">
    <text evidence="8">The sequence shown here is derived from an EMBL/GenBank/DDBJ whole genome shotgun (WGS) entry which is preliminary data.</text>
</comment>
<dbReference type="InterPro" id="IPR050930">
    <property type="entry name" value="MFS_Vesicular_Transporter"/>
</dbReference>
<sequence length="474" mass="51564">MAILSSNPKPWGYRWRASSVFVVVCITVAVFSETFLYGFMVPILGYMARDRLHMDPSYTQHATSAILAIHGFIAVIASPFIGHLSDRFLTNRQGPLVVSLIGQIIGTSLVACSHSFGILFLGRILQSLAGSVVWILGLSTIADHVAPDHLAKTMGIVDSFISAGTIAGPVVSGLVFKAFGYWPTWAVPLVVLALDLVARLVMIDSQHGHPVINDPEVPTSPWTPDLCEERRSLLSDTTVYEEYGSDEPLKPDQSNTPANFYHIMFKNRRVVTALLTSMGITSVMVSFDATLPLHVHRRFGWDTAQTSMLFLILQLPSIFIGPLAGWLRDRVGTRIPTAISLCALAPCLLLLGVPGDSRFPWASAESYGPFIYVITLFVIGFMIPFLGGIGVLEVTAVVKELTAQNPQVFGPQGGQSRALSMAGVAANLAMMIGPVISGFLSESVSYYHMNMVFAALFLFLSIMFWCFGGSRKIS</sequence>